<dbReference type="Gene3D" id="1.25.40.20">
    <property type="entry name" value="Ankyrin repeat-containing domain"/>
    <property type="match status" value="2"/>
</dbReference>
<evidence type="ECO:0000256" key="4">
    <source>
        <dbReference type="SAM" id="Phobius"/>
    </source>
</evidence>
<dbReference type="SUPFAM" id="SSF48403">
    <property type="entry name" value="Ankyrin repeat"/>
    <property type="match status" value="1"/>
</dbReference>
<keyword evidence="4" id="KW-0472">Membrane</keyword>
<proteinExistence type="predicted"/>
<dbReference type="PANTHER" id="PTHR24186">
    <property type="entry name" value="PROTEIN PHOSPHATASE 1 REGULATORY SUBUNIT"/>
    <property type="match status" value="1"/>
</dbReference>
<gene>
    <name evidence="5" type="ORF">URODEC1_LOCUS96131</name>
</gene>
<feature type="transmembrane region" description="Helical" evidence="4">
    <location>
        <begin position="426"/>
        <end position="452"/>
    </location>
</feature>
<dbReference type="SMART" id="SM00248">
    <property type="entry name" value="ANK"/>
    <property type="match status" value="7"/>
</dbReference>
<dbReference type="Proteomes" id="UP001497457">
    <property type="component" value="Chromosome 4rd"/>
</dbReference>
<dbReference type="PANTHER" id="PTHR24186:SF50">
    <property type="entry name" value="ANKYRIN REPEAT-CONTAINING PROTEIN ITN1-LIKE ISOFORM X1"/>
    <property type="match status" value="1"/>
</dbReference>
<keyword evidence="4" id="KW-1133">Transmembrane helix</keyword>
<evidence type="ECO:0000256" key="1">
    <source>
        <dbReference type="ARBA" id="ARBA00022737"/>
    </source>
</evidence>
<dbReference type="Pfam" id="PF12796">
    <property type="entry name" value="Ank_2"/>
    <property type="match status" value="2"/>
</dbReference>
<evidence type="ECO:0000256" key="3">
    <source>
        <dbReference type="PROSITE-ProRule" id="PRU00023"/>
    </source>
</evidence>
<feature type="transmembrane region" description="Helical" evidence="4">
    <location>
        <begin position="360"/>
        <end position="382"/>
    </location>
</feature>
<protein>
    <recommendedName>
        <fullName evidence="7">PGG domain-containing protein</fullName>
    </recommendedName>
</protein>
<dbReference type="Pfam" id="PF00023">
    <property type="entry name" value="Ank"/>
    <property type="match status" value="1"/>
</dbReference>
<evidence type="ECO:0000313" key="5">
    <source>
        <dbReference type="EMBL" id="CAL5058322.1"/>
    </source>
</evidence>
<dbReference type="PROSITE" id="PS50088">
    <property type="entry name" value="ANK_REPEAT"/>
    <property type="match status" value="2"/>
</dbReference>
<dbReference type="PROSITE" id="PS50297">
    <property type="entry name" value="ANK_REP_REGION"/>
    <property type="match status" value="2"/>
</dbReference>
<keyword evidence="6" id="KW-1185">Reference proteome</keyword>
<dbReference type="AlphaFoldDB" id="A0ABC9EJF0"/>
<dbReference type="InterPro" id="IPR036770">
    <property type="entry name" value="Ankyrin_rpt-contain_sf"/>
</dbReference>
<sequence length="602" mass="65242">MNGSKEEQQQKWTELHELLRSRNHKGETCLHEAVRRGDVRFALSLILAYEEMNNDKTSPLVRRADYEGVSPLYLATTLCRSDIVGILTNKTRKYTASFSGPGGKTAMHVAVLLNKEITKQLLEWKDKKNKTVFQDLGVADKSGNTPLHLVASVGDAAIAKLLLSGTGITGTDGTGTEREPTTCAALKEDSKGWLPIHVAAANGRVDVIKELLEACPECMESRNASGQSFLHIAVEKKRRNVVQHVCTRKSLAGILNLTDQDGNTALHLAVKTGNQRVFCSLMRNPRVHLSPANREGRTPRDLAKLSLEPGLKLLSSRVLIYYHLKLSGAHYGACRRDDLKGEIEGKLDKEKLSETISKSAGLMAVCAIFMLNISVTTFFNVAKQHLTPTDPTTATAAATAASPALAPVGATAEGRSARTRDHTFKALIAFDAITFACSVLAAFCCTFAGFSIMDRPARFAFLSTAGFCLQIACMGVVAVFVLAAYLAFAPVDPRIATLACVLPLIAVAPQVLTPSVLLIFHAWTLSHRFFKKHIFPRLTRFFVTSLPATSHALVTCLLVPFMAILFAIGASCCAVFIVICVPLMIAAGIILLLVFLISPQSL</sequence>
<reference evidence="6" key="1">
    <citation type="submission" date="2024-06" db="EMBL/GenBank/DDBJ databases">
        <authorList>
            <person name="Ryan C."/>
        </authorList>
    </citation>
    <scope>NUCLEOTIDE SEQUENCE [LARGE SCALE GENOMIC DNA]</scope>
</reference>
<keyword evidence="1" id="KW-0677">Repeat</keyword>
<evidence type="ECO:0000256" key="2">
    <source>
        <dbReference type="ARBA" id="ARBA00023043"/>
    </source>
</evidence>
<evidence type="ECO:0000313" key="6">
    <source>
        <dbReference type="Proteomes" id="UP001497457"/>
    </source>
</evidence>
<feature type="transmembrane region" description="Helical" evidence="4">
    <location>
        <begin position="495"/>
        <end position="520"/>
    </location>
</feature>
<feature type="transmembrane region" description="Helical" evidence="4">
    <location>
        <begin position="541"/>
        <end position="568"/>
    </location>
</feature>
<feature type="repeat" description="ANK" evidence="3">
    <location>
        <begin position="191"/>
        <end position="213"/>
    </location>
</feature>
<name>A0ABC9EJF0_9POAL</name>
<evidence type="ECO:0008006" key="7">
    <source>
        <dbReference type="Google" id="ProtNLM"/>
    </source>
</evidence>
<feature type="transmembrane region" description="Helical" evidence="4">
    <location>
        <begin position="574"/>
        <end position="597"/>
    </location>
</feature>
<accession>A0ABC9EJF0</accession>
<feature type="repeat" description="ANK" evidence="3">
    <location>
        <begin position="142"/>
        <end position="164"/>
    </location>
</feature>
<reference evidence="5 6" key="2">
    <citation type="submission" date="2024-10" db="EMBL/GenBank/DDBJ databases">
        <authorList>
            <person name="Ryan C."/>
        </authorList>
    </citation>
    <scope>NUCLEOTIDE SEQUENCE [LARGE SCALE GENOMIC DNA]</scope>
</reference>
<dbReference type="InterPro" id="IPR002110">
    <property type="entry name" value="Ankyrin_rpt"/>
</dbReference>
<dbReference type="EMBL" id="OZ075114">
    <property type="protein sequence ID" value="CAL5058322.1"/>
    <property type="molecule type" value="Genomic_DNA"/>
</dbReference>
<keyword evidence="4" id="KW-0812">Transmembrane</keyword>
<organism evidence="5 6">
    <name type="scientific">Urochloa decumbens</name>
    <dbReference type="NCBI Taxonomy" id="240449"/>
    <lineage>
        <taxon>Eukaryota</taxon>
        <taxon>Viridiplantae</taxon>
        <taxon>Streptophyta</taxon>
        <taxon>Embryophyta</taxon>
        <taxon>Tracheophyta</taxon>
        <taxon>Spermatophyta</taxon>
        <taxon>Magnoliopsida</taxon>
        <taxon>Liliopsida</taxon>
        <taxon>Poales</taxon>
        <taxon>Poaceae</taxon>
        <taxon>PACMAD clade</taxon>
        <taxon>Panicoideae</taxon>
        <taxon>Panicodae</taxon>
        <taxon>Paniceae</taxon>
        <taxon>Melinidinae</taxon>
        <taxon>Urochloa</taxon>
    </lineage>
</organism>
<feature type="transmembrane region" description="Helical" evidence="4">
    <location>
        <begin position="459"/>
        <end position="489"/>
    </location>
</feature>
<keyword evidence="2 3" id="KW-0040">ANK repeat</keyword>